<dbReference type="AlphaFoldDB" id="A0A381RNX4"/>
<feature type="non-terminal residue" evidence="1">
    <location>
        <position position="1109"/>
    </location>
</feature>
<gene>
    <name evidence="1" type="ORF">METZ01_LOCUS45818</name>
</gene>
<sequence length="1109" mass="120277">LHCSWRELICTAALFVVVVASTVRTGAQSVELPALTLTSIFDQGVIFEDRNGDSVTDFVNARFVLGDSPSASDVSAAANVSARLGFESMAIGLPLADAGPDSPVVAIGTAGMARLGLSPSAIGLNELAMGEGLVTVTRVRDVITIVLAGPDDAGTRAAAELFAGRLPKVWDPKGAALTDVVNAAGTFLDVPVGTIAVPNARVTAGGAAIDRLGVVVRFDAVDALRQAEDTLNELLTSRAANNAESESDDDPTLSYPGALMLQFNLVAEGVVVSIDLPRVRGPDAKPLSSRPGAAAKRSLDLSSVYGIDGFLGDSNSDLIPDRTDIVLVPSGGGIMRTIDLAARLGLETTGLSVPLALPTEAIEKPESLPTPVLIGIDHPLIDALIEDGKVALPDLMPGQGLIQVVRPAFGSKSAVIVTGGDASGLDRAILQLTERLPHIWERGKDRTMIDTVEDDARNLLSGRSPAGQAVTALYKLEQLVTELSDRALTSAEVTVYVEKPERGLEVLARRTVEASLAVPNLNVTVESLDVQEARPVEVGGVVIGDEIEIPSEVDEFWEHFRNKVIPTVMWDEPITVTARLSEPPMMRSRIKQQAIQELVDAGATLSEVSVSILSAYKQGYSWLYDAVRPRLATLPVDRVVIRFAEIGPPPGWQQQAMYTPTRWLLELHPIDEVLARELDLALDKITFEKMPIGSPTYEVIAWDASGRERLRQVFEPAVVVRSYFDQFPDYEKVRVTTGWLDARVGDREVANTRIVTDLERFWDYFQGTTLPAIYDYVMELSEGKPRAADAPHFGELTVAVTLSEPDYQLGIDQEQIAPMEALHEEIYFGTLHFFDVLGRYARGQALNYPGRVIPIVQAKSDGTPGTATIRFTGFGSPRPAVVVRYQEEGGVAGHLRRDIPRVALEQPVTLAAYVRDGQDGVERLDLRVKVDSEHDEWSELVKRTRVERVDEQIMSATQLISLVGNLERLREAGLYRDALAYHGLGELRIAAGWEHEIDVETQLTASLIRGGRPAPFPDVRSLLSDAPARDPDAPIVQWETPIPPPEANAVLAVMAEYPEATTYRVGGSYLGKDVWAMDLMSPIEASHWSHAKATTFKPTVIYSARQHAN</sequence>
<organism evidence="1">
    <name type="scientific">marine metagenome</name>
    <dbReference type="NCBI Taxonomy" id="408172"/>
    <lineage>
        <taxon>unclassified sequences</taxon>
        <taxon>metagenomes</taxon>
        <taxon>ecological metagenomes</taxon>
    </lineage>
</organism>
<reference evidence="1" key="1">
    <citation type="submission" date="2018-05" db="EMBL/GenBank/DDBJ databases">
        <authorList>
            <person name="Lanie J.A."/>
            <person name="Ng W.-L."/>
            <person name="Kazmierczak K.M."/>
            <person name="Andrzejewski T.M."/>
            <person name="Davidsen T.M."/>
            <person name="Wayne K.J."/>
            <person name="Tettelin H."/>
            <person name="Glass J.I."/>
            <person name="Rusch D."/>
            <person name="Podicherti R."/>
            <person name="Tsui H.-C.T."/>
            <person name="Winkler M.E."/>
        </authorList>
    </citation>
    <scope>NUCLEOTIDE SEQUENCE</scope>
</reference>
<dbReference type="EMBL" id="UINC01002105">
    <property type="protein sequence ID" value="SUZ92964.1"/>
    <property type="molecule type" value="Genomic_DNA"/>
</dbReference>
<name>A0A381RNX4_9ZZZZ</name>
<evidence type="ECO:0000313" key="1">
    <source>
        <dbReference type="EMBL" id="SUZ92964.1"/>
    </source>
</evidence>
<feature type="non-terminal residue" evidence="1">
    <location>
        <position position="1"/>
    </location>
</feature>
<accession>A0A381RNX4</accession>
<protein>
    <submittedName>
        <fullName evidence="1">Uncharacterized protein</fullName>
    </submittedName>
</protein>
<proteinExistence type="predicted"/>